<evidence type="ECO:0000256" key="3">
    <source>
        <dbReference type="ARBA" id="ARBA00006181"/>
    </source>
</evidence>
<dbReference type="PANTHER" id="PTHR13348:SF0">
    <property type="entry name" value="RIBONUCLEASE P PROTEIN SUBUNIT P29"/>
    <property type="match status" value="1"/>
</dbReference>
<dbReference type="GO" id="GO:0033204">
    <property type="term" value="F:ribonuclease P RNA binding"/>
    <property type="evidence" value="ECO:0007669"/>
    <property type="project" value="InterPro"/>
</dbReference>
<sequence>MLCCFGVVDAVLCCDRKGAGCRVIGAVLCYGGVVDAVLCCGGKGASCKVMGAVLWWGGECCAVLCCAVLCRVRNGDNMEKNPIYYSLPNVVTERSASIIDLPASSSSAKDLKELVETWVPKDDKDEVESELKKYFPLMEKKSRVRPHKSLKKPKKLKQPPQHRGKKRLTSKQRRDLGLHLIDKTNKTFEMFLPIHDLWKSYAQELLHISHFLQSGWNGDSRDTKTETIQNRVRKMDYFGCFLRVTRSRCSEYVGIQGIVIRETKNTLIMVCPDDSVKTIPKMHSEFSFVVDGVGFSIIGNHLHQRPAERAKHNFKKLCLWL</sequence>
<keyword evidence="5" id="KW-0963">Cytoplasm</keyword>
<dbReference type="SMART" id="SM00538">
    <property type="entry name" value="POP4"/>
    <property type="match status" value="1"/>
</dbReference>
<dbReference type="GO" id="GO:0001682">
    <property type="term" value="P:tRNA 5'-leader removal"/>
    <property type="evidence" value="ECO:0007669"/>
    <property type="project" value="InterPro"/>
</dbReference>
<evidence type="ECO:0000256" key="1">
    <source>
        <dbReference type="ARBA" id="ARBA00002435"/>
    </source>
</evidence>
<dbReference type="GO" id="GO:0000172">
    <property type="term" value="C:ribonuclease MRP complex"/>
    <property type="evidence" value="ECO:0007669"/>
    <property type="project" value="InterPro"/>
</dbReference>
<comment type="function">
    <text evidence="1">Component of ribonuclease P, a ribonucleoprotein complex that generates mature tRNA molecules by cleaving their 5'-ends.</text>
</comment>
<dbReference type="InterPro" id="IPR023538">
    <property type="entry name" value="RNP1"/>
</dbReference>
<gene>
    <name evidence="12" type="primary">Pop4</name>
    <name evidence="12" type="ORF">E2C01_006416</name>
</gene>
<evidence type="ECO:0000256" key="8">
    <source>
        <dbReference type="ARBA" id="ARBA00022759"/>
    </source>
</evidence>
<proteinExistence type="inferred from homology"/>
<keyword evidence="7" id="KW-0540">Nuclease</keyword>
<dbReference type="InterPro" id="IPR016848">
    <property type="entry name" value="RNase_P/MRP_Rpp29-subunit"/>
</dbReference>
<evidence type="ECO:0000256" key="2">
    <source>
        <dbReference type="ARBA" id="ARBA00004123"/>
    </source>
</evidence>
<dbReference type="Proteomes" id="UP000324222">
    <property type="component" value="Unassembled WGS sequence"/>
</dbReference>
<keyword evidence="9" id="KW-0378">Hydrolase</keyword>
<dbReference type="PANTHER" id="PTHR13348">
    <property type="entry name" value="RIBONUCLEASE P SUBUNIT P29"/>
    <property type="match status" value="1"/>
</dbReference>
<evidence type="ECO:0000256" key="10">
    <source>
        <dbReference type="ARBA" id="ARBA00046486"/>
    </source>
</evidence>
<comment type="subunit">
    <text evidence="10">Component of nuclear RNase P and RNase MRP ribonucleoproteins. RNase P consists of a catalytic RNA moiety and 10 different protein chains; POP1, POP4, POP5, POP7, RPP14, RPP21, RPP25, RPP30, RPP38 and RPP40. Within the RNase P complex, POP1, POP7 and RPP25 form the 'finger' subcomplex, POP5, RPP14, RPP40 and homodimeric RPP30 form the 'palm' subcomplex, and RPP21, POP4 and RPP38 form the 'wrist' subcomplex. All subunits of the RNase P complex interact with the catalytic RNA. Several subunits of RNase P are also part of the RNase MRP complex. RNase MRP consists of a catalytic RNA moiety and about 8 protein subunits; POP1, POP7, RPP25, RPP30, RPP38, RPP40 and possibly also POP4 and POP5.</text>
</comment>
<dbReference type="GO" id="GO:0005634">
    <property type="term" value="C:nucleus"/>
    <property type="evidence" value="ECO:0007669"/>
    <property type="project" value="UniProtKB-SubCell"/>
</dbReference>
<feature type="region of interest" description="Disordered" evidence="11">
    <location>
        <begin position="143"/>
        <end position="171"/>
    </location>
</feature>
<evidence type="ECO:0000256" key="5">
    <source>
        <dbReference type="ARBA" id="ARBA00022490"/>
    </source>
</evidence>
<dbReference type="SUPFAM" id="SSF101744">
    <property type="entry name" value="Rof/RNase P subunit-like"/>
    <property type="match status" value="1"/>
</dbReference>
<organism evidence="12 13">
    <name type="scientific">Portunus trituberculatus</name>
    <name type="common">Swimming crab</name>
    <name type="synonym">Neptunus trituberculatus</name>
    <dbReference type="NCBI Taxonomy" id="210409"/>
    <lineage>
        <taxon>Eukaryota</taxon>
        <taxon>Metazoa</taxon>
        <taxon>Ecdysozoa</taxon>
        <taxon>Arthropoda</taxon>
        <taxon>Crustacea</taxon>
        <taxon>Multicrustacea</taxon>
        <taxon>Malacostraca</taxon>
        <taxon>Eumalacostraca</taxon>
        <taxon>Eucarida</taxon>
        <taxon>Decapoda</taxon>
        <taxon>Pleocyemata</taxon>
        <taxon>Brachyura</taxon>
        <taxon>Eubrachyura</taxon>
        <taxon>Portunoidea</taxon>
        <taxon>Portunidae</taxon>
        <taxon>Portuninae</taxon>
        <taxon>Portunus</taxon>
    </lineage>
</organism>
<dbReference type="GO" id="GO:0006364">
    <property type="term" value="P:rRNA processing"/>
    <property type="evidence" value="ECO:0007669"/>
    <property type="project" value="TreeGrafter"/>
</dbReference>
<evidence type="ECO:0000256" key="4">
    <source>
        <dbReference type="ARBA" id="ARBA00016225"/>
    </source>
</evidence>
<evidence type="ECO:0000256" key="11">
    <source>
        <dbReference type="SAM" id="MobiDB-lite"/>
    </source>
</evidence>
<dbReference type="Pfam" id="PF01868">
    <property type="entry name" value="RNase_P-MRP_p29"/>
    <property type="match status" value="1"/>
</dbReference>
<keyword evidence="6" id="KW-0819">tRNA processing</keyword>
<dbReference type="GO" id="GO:0004519">
    <property type="term" value="F:endonuclease activity"/>
    <property type="evidence" value="ECO:0007669"/>
    <property type="project" value="UniProtKB-KW"/>
</dbReference>
<comment type="similarity">
    <text evidence="3">Belongs to the eukaryotic/archaeal RNase P protein component 1 family.</text>
</comment>
<dbReference type="EMBL" id="VSRR010000298">
    <property type="protein sequence ID" value="MPC13672.1"/>
    <property type="molecule type" value="Genomic_DNA"/>
</dbReference>
<name>A0A5B7CV62_PORTR</name>
<dbReference type="InterPro" id="IPR002730">
    <property type="entry name" value="Rpp29/RNP1"/>
</dbReference>
<keyword evidence="8" id="KW-0255">Endonuclease</keyword>
<dbReference type="InterPro" id="IPR023534">
    <property type="entry name" value="Rof/RNase_P-like"/>
</dbReference>
<dbReference type="AlphaFoldDB" id="A0A5B7CV62"/>
<evidence type="ECO:0000256" key="6">
    <source>
        <dbReference type="ARBA" id="ARBA00022694"/>
    </source>
</evidence>
<evidence type="ECO:0000313" key="12">
    <source>
        <dbReference type="EMBL" id="MPC13672.1"/>
    </source>
</evidence>
<evidence type="ECO:0000313" key="13">
    <source>
        <dbReference type="Proteomes" id="UP000324222"/>
    </source>
</evidence>
<evidence type="ECO:0000256" key="7">
    <source>
        <dbReference type="ARBA" id="ARBA00022722"/>
    </source>
</evidence>
<accession>A0A5B7CV62</accession>
<comment type="caution">
    <text evidence="12">The sequence shown here is derived from an EMBL/GenBank/DDBJ whole genome shotgun (WGS) entry which is preliminary data.</text>
</comment>
<evidence type="ECO:0000256" key="9">
    <source>
        <dbReference type="ARBA" id="ARBA00022801"/>
    </source>
</evidence>
<dbReference type="GO" id="GO:0016787">
    <property type="term" value="F:hydrolase activity"/>
    <property type="evidence" value="ECO:0007669"/>
    <property type="project" value="UniProtKB-KW"/>
</dbReference>
<dbReference type="GO" id="GO:0030677">
    <property type="term" value="C:ribonuclease P complex"/>
    <property type="evidence" value="ECO:0007669"/>
    <property type="project" value="InterPro"/>
</dbReference>
<comment type="subcellular location">
    <subcellularLocation>
        <location evidence="2">Nucleus</location>
    </subcellularLocation>
</comment>
<dbReference type="HAMAP" id="MF_00754">
    <property type="entry name" value="RNase_P_1"/>
    <property type="match status" value="1"/>
</dbReference>
<protein>
    <recommendedName>
        <fullName evidence="4">Ribonuclease P protein subunit p29</fullName>
    </recommendedName>
</protein>
<dbReference type="InterPro" id="IPR036980">
    <property type="entry name" value="RNase_P/MRP_Rpp29_sf"/>
</dbReference>
<dbReference type="OrthoDB" id="124041at2759"/>
<dbReference type="Gene3D" id="2.30.30.210">
    <property type="entry name" value="Ribonuclease P/MRP, subunit p29"/>
    <property type="match status" value="1"/>
</dbReference>
<reference evidence="12 13" key="1">
    <citation type="submission" date="2019-05" db="EMBL/GenBank/DDBJ databases">
        <title>Another draft genome of Portunus trituberculatus and its Hox gene families provides insights of decapod evolution.</title>
        <authorList>
            <person name="Jeong J.-H."/>
            <person name="Song I."/>
            <person name="Kim S."/>
            <person name="Choi T."/>
            <person name="Kim D."/>
            <person name="Ryu S."/>
            <person name="Kim W."/>
        </authorList>
    </citation>
    <scope>NUCLEOTIDE SEQUENCE [LARGE SCALE GENOMIC DNA]</scope>
    <source>
        <tissue evidence="12">Muscle</tissue>
    </source>
</reference>
<keyword evidence="13" id="KW-1185">Reference proteome</keyword>